<proteinExistence type="predicted"/>
<feature type="compositionally biased region" description="Pro residues" evidence="1">
    <location>
        <begin position="18"/>
        <end position="27"/>
    </location>
</feature>
<feature type="compositionally biased region" description="Low complexity" evidence="1">
    <location>
        <begin position="38"/>
        <end position="64"/>
    </location>
</feature>
<name>A0A2I0AP67_9ASPA</name>
<dbReference type="PANTHER" id="PTHR33696:SF1">
    <property type="entry name" value="T22J18.15"/>
    <property type="match status" value="1"/>
</dbReference>
<dbReference type="Proteomes" id="UP000236161">
    <property type="component" value="Unassembled WGS sequence"/>
</dbReference>
<reference evidence="2 3" key="1">
    <citation type="journal article" date="2017" name="Nature">
        <title>The Apostasia genome and the evolution of orchids.</title>
        <authorList>
            <person name="Zhang G.Q."/>
            <person name="Liu K.W."/>
            <person name="Li Z."/>
            <person name="Lohaus R."/>
            <person name="Hsiao Y.Y."/>
            <person name="Niu S.C."/>
            <person name="Wang J.Y."/>
            <person name="Lin Y.C."/>
            <person name="Xu Q."/>
            <person name="Chen L.J."/>
            <person name="Yoshida K."/>
            <person name="Fujiwara S."/>
            <person name="Wang Z.W."/>
            <person name="Zhang Y.Q."/>
            <person name="Mitsuda N."/>
            <person name="Wang M."/>
            <person name="Liu G.H."/>
            <person name="Pecoraro L."/>
            <person name="Huang H.X."/>
            <person name="Xiao X.J."/>
            <person name="Lin M."/>
            <person name="Wu X.Y."/>
            <person name="Wu W.L."/>
            <person name="Chen Y.Y."/>
            <person name="Chang S.B."/>
            <person name="Sakamoto S."/>
            <person name="Ohme-Takagi M."/>
            <person name="Yagi M."/>
            <person name="Zeng S.J."/>
            <person name="Shen C.Y."/>
            <person name="Yeh C.M."/>
            <person name="Luo Y.B."/>
            <person name="Tsai W.C."/>
            <person name="Van de Peer Y."/>
            <person name="Liu Z.J."/>
        </authorList>
    </citation>
    <scope>NUCLEOTIDE SEQUENCE [LARGE SCALE GENOMIC DNA]</scope>
    <source>
        <strain evidence="3">cv. Shenzhen</strain>
        <tissue evidence="2">Stem</tissue>
    </source>
</reference>
<dbReference type="EMBL" id="KZ451968">
    <property type="protein sequence ID" value="PKA57350.1"/>
    <property type="molecule type" value="Genomic_DNA"/>
</dbReference>
<dbReference type="STRING" id="1088818.A0A2I0AP67"/>
<keyword evidence="3" id="KW-1185">Reference proteome</keyword>
<evidence type="ECO:0000256" key="1">
    <source>
        <dbReference type="SAM" id="MobiDB-lite"/>
    </source>
</evidence>
<gene>
    <name evidence="2" type="ORF">AXF42_Ash013537</name>
</gene>
<evidence type="ECO:0000313" key="2">
    <source>
        <dbReference type="EMBL" id="PKA57350.1"/>
    </source>
</evidence>
<accession>A0A2I0AP67</accession>
<evidence type="ECO:0000313" key="3">
    <source>
        <dbReference type="Proteomes" id="UP000236161"/>
    </source>
</evidence>
<dbReference type="AlphaFoldDB" id="A0A2I0AP67"/>
<dbReference type="PANTHER" id="PTHR33696">
    <property type="entry name" value="T22J18.15-RELATED"/>
    <property type="match status" value="1"/>
</dbReference>
<sequence length="266" mass="27983">MAAASSPAFSNLTENPLIPAPQGPPETPLSGGRRRARSNSLSSSPSSLSSSPSSISPTPSPFSSAVPFSWEHQPGIPKPTAAGGGRSPSARHLPLPPPLRTTARTPKKNLSVSGADPFEAALAECAKDPDSTGGGAKLPEISRRPVIVSWLGLIGFYASCGATCSVSPAAVVVPRSTLRSARSAGPTEPDRLDYLFGKIIWYGRRTVRMPNQGAACVPKPSCMAHIVSSNWVPNDSNLLDESQHIFVGYHARPGAYVLRHGYNQLQ</sequence>
<protein>
    <submittedName>
        <fullName evidence="2">Uncharacterized protein</fullName>
    </submittedName>
</protein>
<feature type="region of interest" description="Disordered" evidence="1">
    <location>
        <begin position="1"/>
        <end position="112"/>
    </location>
</feature>
<organism evidence="2 3">
    <name type="scientific">Apostasia shenzhenica</name>
    <dbReference type="NCBI Taxonomy" id="1088818"/>
    <lineage>
        <taxon>Eukaryota</taxon>
        <taxon>Viridiplantae</taxon>
        <taxon>Streptophyta</taxon>
        <taxon>Embryophyta</taxon>
        <taxon>Tracheophyta</taxon>
        <taxon>Spermatophyta</taxon>
        <taxon>Magnoliopsida</taxon>
        <taxon>Liliopsida</taxon>
        <taxon>Asparagales</taxon>
        <taxon>Orchidaceae</taxon>
        <taxon>Apostasioideae</taxon>
        <taxon>Apostasia</taxon>
    </lineage>
</organism>